<dbReference type="AlphaFoldDB" id="A0A550JGE8"/>
<gene>
    <name evidence="1" type="ORF">FL622_06830</name>
</gene>
<dbReference type="Proteomes" id="UP000317155">
    <property type="component" value="Unassembled WGS sequence"/>
</dbReference>
<evidence type="ECO:0000313" key="1">
    <source>
        <dbReference type="EMBL" id="TRO82286.1"/>
    </source>
</evidence>
<organism evidence="1 2">
    <name type="scientific">Trichloromonas acetexigens</name>
    <dbReference type="NCBI Taxonomy" id="38815"/>
    <lineage>
        <taxon>Bacteria</taxon>
        <taxon>Pseudomonadati</taxon>
        <taxon>Thermodesulfobacteriota</taxon>
        <taxon>Desulfuromonadia</taxon>
        <taxon>Desulfuromonadales</taxon>
        <taxon>Trichloromonadaceae</taxon>
        <taxon>Trichloromonas</taxon>
    </lineage>
</organism>
<protein>
    <recommendedName>
        <fullName evidence="3">Dicarboxylate transport domain-containing protein</fullName>
    </recommendedName>
</protein>
<accession>A0A550JGE8</accession>
<dbReference type="OrthoDB" id="5386349at2"/>
<dbReference type="EMBL" id="VJVV01000004">
    <property type="protein sequence ID" value="TRO82286.1"/>
    <property type="molecule type" value="Genomic_DNA"/>
</dbReference>
<sequence>MTLLFLRHLLGLLLTLSVAQSVAGWKLTDYLAGHVLRPALIRLAEYALDGEVRLARMELSSSRLTIAELAITRPEAFTIDVAEVDIRFSLAGLLLWRIDAVRLHQPRVELAGLLPPANEDSSGFPASPPFEIALLRISDGALAVNLEDQRWELGDLHLDLQGTHRPRFEARARLGGEPALPLLLAGEGSWEKHPALTISRFEWDGTSLLEAPLRFQFDSAGASIAGRARLPRLSRAVLERVATTLALPLNLPDGFDFTATNPELAIALQPGGLQVHVAIPAADLHQDGQKLTFEAFSLTLRRQEDRSWQGEGRLTLEQQAHTTFTARYDAGALSGDFDCILTDSGALLGRFDPKLRRQVIGGGVLDGKFSWSREDLSVQASFTGRPVTGLDDAYLLDIAPLQLWLSLQGPPDRLKSEARLLLDKRPLFSLAGTLRHWRWRLEPFAVADLARLTGAGRIPESLRKLYGVAGDGELSLNPEGGVSGLFDLKATAFAVTGLEAEALFASGEFRHNPAGTDIRDLRFAGRLRAPEFGSGRLSGIAAIHLEPKQTRVRLTSLEGDALELLSADGLSGLSGGKARVRGEIRHQKGESAVDLDLDGNLSVGEVLHGAFYANLSAHQAELKLAGRADWAANTLEARELSLRIPELARVQLAGLVTPELQELHGTLESAPLATAFERYLRAPLTESGSPFKELVLDGHLGAGLLLRRTPEGFSLAGHLEPRALALSLPESKLEIAGLNGRIPLLYQQGALLPEAETRSGQLDFDRFDSGPLHMEQGALPLHATPNRLTVTTFPQGELAGGRMHLADLRAAFEASGPALATRIRFEGIDLAQLSRELDWAPLSGRLNADLGEIRYADKTLSSAGTIHAELFGGTLDIEKISLRDPFSRYRTIHGDIAFSGIDLQQLTQTFEFGEMNGILDGHIRDLRLFGTTPSHFSAELSTREDGRRNISVKALKNLSILSQGALAEALSQGIYRFIDFYRYQKLGIDCTLNNDSFRLRGTAREGEESYLVYGGLLPPKIDIIAPERAISFKEMLKRMSRLDRTAR</sequence>
<proteinExistence type="predicted"/>
<name>A0A550JGE8_9BACT</name>
<evidence type="ECO:0008006" key="3">
    <source>
        <dbReference type="Google" id="ProtNLM"/>
    </source>
</evidence>
<evidence type="ECO:0000313" key="2">
    <source>
        <dbReference type="Proteomes" id="UP000317155"/>
    </source>
</evidence>
<comment type="caution">
    <text evidence="1">The sequence shown here is derived from an EMBL/GenBank/DDBJ whole genome shotgun (WGS) entry which is preliminary data.</text>
</comment>
<dbReference type="RefSeq" id="WP_092057334.1">
    <property type="nucleotide sequence ID" value="NZ_FOJJ01000034.1"/>
</dbReference>
<keyword evidence="2" id="KW-1185">Reference proteome</keyword>
<reference evidence="1 2" key="1">
    <citation type="submission" date="2019-07" db="EMBL/GenBank/DDBJ databases">
        <title>Insights of Desulfuromonas acetexigens electromicrobiology.</title>
        <authorList>
            <person name="Katuri K."/>
            <person name="Sapireddy V."/>
            <person name="Shaw D.R."/>
            <person name="Saikaly P."/>
        </authorList>
    </citation>
    <scope>NUCLEOTIDE SEQUENCE [LARGE SCALE GENOMIC DNA]</scope>
    <source>
        <strain evidence="1 2">2873</strain>
    </source>
</reference>